<feature type="coiled-coil region" evidence="1">
    <location>
        <begin position="27"/>
        <end position="90"/>
    </location>
</feature>
<dbReference type="PANTHER" id="PTHR34452:SF7">
    <property type="entry name" value="MYOSIN HEAVY CHAIN-RELATED PROTEIN"/>
    <property type="match status" value="1"/>
</dbReference>
<organism evidence="3 4">
    <name type="scientific">Cymbomonas tetramitiformis</name>
    <dbReference type="NCBI Taxonomy" id="36881"/>
    <lineage>
        <taxon>Eukaryota</taxon>
        <taxon>Viridiplantae</taxon>
        <taxon>Chlorophyta</taxon>
        <taxon>Pyramimonadophyceae</taxon>
        <taxon>Pyramimonadales</taxon>
        <taxon>Pyramimonadaceae</taxon>
        <taxon>Cymbomonas</taxon>
    </lineage>
</organism>
<dbReference type="Proteomes" id="UP001190700">
    <property type="component" value="Unassembled WGS sequence"/>
</dbReference>
<protein>
    <submittedName>
        <fullName evidence="3">Uncharacterized protein</fullName>
    </submittedName>
</protein>
<dbReference type="AlphaFoldDB" id="A0AAE0BC61"/>
<evidence type="ECO:0000313" key="3">
    <source>
        <dbReference type="EMBL" id="KAK3233908.1"/>
    </source>
</evidence>
<sequence>MTDSYRRGATPSGDTTRTPSPVLFLNVAKLEEDVQQLHKQNVQKDHQIAVLMEELELLRGKKEPLNTIDIMQMKQELDDTRQELFECRREIASLRPSKHRTPPPSAPTDADENISLPPLQHLQSQIPHPPKKTGHTILDSWPMSRNQYAATYLSLSDSRTGGFGSRLRARRSRIPASGQPGTAALATVNNTSHRSVQCQASAVEWNRFYFSDPEDKLQKNPFFKHFDVCLAEPIDPDGKTQDADLKGLIEMPGWMPEDYMSLYYAPLDDSGKSGVPDYERKASPWYMLAEKVLSQDQASDANSLETFCFFISRLSPRRDADTRPLITLLGGVIRYLLNSLLNTVERVRGAYEKQTRELERALVALKNDFMRAMEEAEIEATRKQHLMKGVHKLDVIAQQSKFNHILCSKDTALKDARNQIEELEMLLREMREQKEDGQEQLNKTQQELATALDTIGSLQAENASLQDTIGSLQAENAAITAERDALQAENAKLQSEMAELRQKIQDLQGQLSTATEEITRLAGELSELMGTYQENMASLFATKMLLKASQEALKSQNQQLELLRAMLPAFEQLKTDAANMEKEIELLKAQLDTTQAEKVAASNKNITNHIKFMMSQSAANSALDALRQRIAELSGLLEKAELTEQENQELRKLVEELKQEKDEALQELAKMIQDKLDALEKLAALQKKLEEEQLKREEMEREHREKLAAMEEAMRLAKAEAERQAALAAAAATAERVVQVETKKAIKFLPMLKKTDNNKDLEDELARLKAQLDSAKAEAKEQMDQMSKTHGEDEDGFLNELFGFAGRWRNVRTHAGAMELCGDALEHVTKKYRTECCFNELDYDPAYDNDGEDDPNTYDDNVFRRAYNTGYQHNDQGSSEFLDREQDFLHYVCVNKNEVQEMKRGGGACEVIVPVKYPTLTMPNGNPKMAGTISFFIHDEMCKIAAAELQISEQEAFERIKQDQIFIAKGMGKSIEHLELLQLEELEKISNKNRHDQLMSARKASGEAQADPGETAMTKLQLEMQALLADKRRLELMLSKRTMKNALAEMKRYRQPHRACIGTTCSLFLVLNFKGSRTMLPVNEENGLCYLPTHPNHLQELWSFKSKQLDVSKVIMAMKKVDPTLLMEGDDIDEDGDGIGDIAAGRFGSAKQILSDIHFEEAKRASQVAGVIYEWLYTTLKLRMVYIKINAQQKIDAAGGHHEDLDIAKELHKNLSQTEFT</sequence>
<keyword evidence="4" id="KW-1185">Reference proteome</keyword>
<gene>
    <name evidence="3" type="ORF">CYMTET_55823</name>
</gene>
<dbReference type="PANTHER" id="PTHR34452">
    <property type="entry name" value="MYOSIN HEAVY CHAIN-RELATED PROTEIN"/>
    <property type="match status" value="1"/>
</dbReference>
<name>A0AAE0BC61_9CHLO</name>
<feature type="coiled-coil region" evidence="1">
    <location>
        <begin position="337"/>
        <end position="375"/>
    </location>
</feature>
<dbReference type="Gene3D" id="1.10.287.1490">
    <property type="match status" value="1"/>
</dbReference>
<comment type="caution">
    <text evidence="3">The sequence shown here is derived from an EMBL/GenBank/DDBJ whole genome shotgun (WGS) entry which is preliminary data.</text>
</comment>
<evidence type="ECO:0000256" key="1">
    <source>
        <dbReference type="SAM" id="Coils"/>
    </source>
</evidence>
<reference evidence="3 4" key="1">
    <citation type="journal article" date="2015" name="Genome Biol. Evol.">
        <title>Comparative Genomics of a Bacterivorous Green Alga Reveals Evolutionary Causalities and Consequences of Phago-Mixotrophic Mode of Nutrition.</title>
        <authorList>
            <person name="Burns J.A."/>
            <person name="Paasch A."/>
            <person name="Narechania A."/>
            <person name="Kim E."/>
        </authorList>
    </citation>
    <scope>NUCLEOTIDE SEQUENCE [LARGE SCALE GENOMIC DNA]</scope>
    <source>
        <strain evidence="3 4">PLY_AMNH</strain>
    </source>
</reference>
<dbReference type="EMBL" id="LGRX02035607">
    <property type="protein sequence ID" value="KAK3233908.1"/>
    <property type="molecule type" value="Genomic_DNA"/>
</dbReference>
<evidence type="ECO:0000256" key="2">
    <source>
        <dbReference type="SAM" id="MobiDB-lite"/>
    </source>
</evidence>
<proteinExistence type="predicted"/>
<evidence type="ECO:0000313" key="4">
    <source>
        <dbReference type="Proteomes" id="UP001190700"/>
    </source>
</evidence>
<keyword evidence="1" id="KW-0175">Coiled coil</keyword>
<accession>A0AAE0BC61</accession>
<feature type="region of interest" description="Disordered" evidence="2">
    <location>
        <begin position="1"/>
        <end position="20"/>
    </location>
</feature>
<feature type="coiled-coil region" evidence="1">
    <location>
        <begin position="409"/>
        <end position="789"/>
    </location>
</feature>